<dbReference type="Gene3D" id="1.10.760.10">
    <property type="entry name" value="Cytochrome c-like domain"/>
    <property type="match status" value="1"/>
</dbReference>
<reference evidence="11" key="1">
    <citation type="journal article" date="2019" name="Int. J. Syst. Evol. Microbiol.">
        <title>The Global Catalogue of Microorganisms (GCM) 10K type strain sequencing project: providing services to taxonomists for standard genome sequencing and annotation.</title>
        <authorList>
            <consortium name="The Broad Institute Genomics Platform"/>
            <consortium name="The Broad Institute Genome Sequencing Center for Infectious Disease"/>
            <person name="Wu L."/>
            <person name="Ma J."/>
        </authorList>
    </citation>
    <scope>NUCLEOTIDE SEQUENCE [LARGE SCALE GENOMIC DNA]</scope>
    <source>
        <strain evidence="11">CGMCC 1.6375</strain>
    </source>
</reference>
<feature type="compositionally biased region" description="Basic and acidic residues" evidence="7">
    <location>
        <begin position="233"/>
        <end position="248"/>
    </location>
</feature>
<dbReference type="Proteomes" id="UP000632339">
    <property type="component" value="Unassembled WGS sequence"/>
</dbReference>
<feature type="region of interest" description="Disordered" evidence="7">
    <location>
        <begin position="226"/>
        <end position="257"/>
    </location>
</feature>
<evidence type="ECO:0000313" key="11">
    <source>
        <dbReference type="Proteomes" id="UP000632339"/>
    </source>
</evidence>
<evidence type="ECO:0000256" key="5">
    <source>
        <dbReference type="ARBA" id="ARBA00023004"/>
    </source>
</evidence>
<dbReference type="Gene3D" id="2.60.120.260">
    <property type="entry name" value="Galactose-binding domain-like"/>
    <property type="match status" value="1"/>
</dbReference>
<dbReference type="InterPro" id="IPR002324">
    <property type="entry name" value="Cyt_c_ID"/>
</dbReference>
<dbReference type="InterPro" id="IPR022409">
    <property type="entry name" value="PKD/Chitinase_dom"/>
</dbReference>
<dbReference type="CDD" id="cd04084">
    <property type="entry name" value="CBM6_xylanase-like"/>
    <property type="match status" value="1"/>
</dbReference>
<feature type="compositionally biased region" description="Pro residues" evidence="7">
    <location>
        <begin position="941"/>
        <end position="954"/>
    </location>
</feature>
<evidence type="ECO:0000256" key="2">
    <source>
        <dbReference type="ARBA" id="ARBA00022617"/>
    </source>
</evidence>
<dbReference type="PANTHER" id="PTHR19328">
    <property type="entry name" value="HEDGEHOG-INTERACTING PROTEIN"/>
    <property type="match status" value="1"/>
</dbReference>
<keyword evidence="1" id="KW-0813">Transport</keyword>
<protein>
    <recommendedName>
        <fullName evidence="12">Cytochrome c</fullName>
    </recommendedName>
</protein>
<evidence type="ECO:0000256" key="1">
    <source>
        <dbReference type="ARBA" id="ARBA00022448"/>
    </source>
</evidence>
<accession>A0ABQ2I0V1</accession>
<dbReference type="PROSITE" id="PS50093">
    <property type="entry name" value="PKD"/>
    <property type="match status" value="1"/>
</dbReference>
<dbReference type="Pfam" id="PF18911">
    <property type="entry name" value="PKD_4"/>
    <property type="match status" value="1"/>
</dbReference>
<dbReference type="PRINTS" id="PR00606">
    <property type="entry name" value="CYTCHROMECID"/>
</dbReference>
<evidence type="ECO:0000259" key="8">
    <source>
        <dbReference type="PROSITE" id="PS50093"/>
    </source>
</evidence>
<dbReference type="CDD" id="cd00146">
    <property type="entry name" value="PKD"/>
    <property type="match status" value="1"/>
</dbReference>
<feature type="domain" description="Cytochrome c" evidence="9">
    <location>
        <begin position="670"/>
        <end position="762"/>
    </location>
</feature>
<evidence type="ECO:0000259" key="9">
    <source>
        <dbReference type="PROSITE" id="PS51007"/>
    </source>
</evidence>
<dbReference type="EMBL" id="BMLI01000001">
    <property type="protein sequence ID" value="GGM95364.1"/>
    <property type="molecule type" value="Genomic_DNA"/>
</dbReference>
<dbReference type="InterPro" id="IPR035986">
    <property type="entry name" value="PKD_dom_sf"/>
</dbReference>
<dbReference type="Gene3D" id="2.60.40.10">
    <property type="entry name" value="Immunoglobulins"/>
    <property type="match status" value="1"/>
</dbReference>
<dbReference type="Pfam" id="PF07995">
    <property type="entry name" value="GSDH"/>
    <property type="match status" value="1"/>
</dbReference>
<dbReference type="PROSITE" id="PS51007">
    <property type="entry name" value="CYTC"/>
    <property type="match status" value="1"/>
</dbReference>
<dbReference type="Pfam" id="PF00034">
    <property type="entry name" value="Cytochrom_C"/>
    <property type="match status" value="1"/>
</dbReference>
<dbReference type="SUPFAM" id="SSF46626">
    <property type="entry name" value="Cytochrome c"/>
    <property type="match status" value="1"/>
</dbReference>
<feature type="region of interest" description="Disordered" evidence="7">
    <location>
        <begin position="920"/>
        <end position="958"/>
    </location>
</feature>
<keyword evidence="4" id="KW-0249">Electron transport</keyword>
<keyword evidence="3 6" id="KW-0479">Metal-binding</keyword>
<dbReference type="InterPro" id="IPR011041">
    <property type="entry name" value="Quinoprot_gluc/sorb_DH_b-prop"/>
</dbReference>
<dbReference type="SMART" id="SM00089">
    <property type="entry name" value="PKD"/>
    <property type="match status" value="1"/>
</dbReference>
<evidence type="ECO:0000256" key="7">
    <source>
        <dbReference type="SAM" id="MobiDB-lite"/>
    </source>
</evidence>
<dbReference type="InterPro" id="IPR000601">
    <property type="entry name" value="PKD_dom"/>
</dbReference>
<dbReference type="PANTHER" id="PTHR19328:SF75">
    <property type="entry name" value="ALDOSE SUGAR DEHYDROGENASE YLII"/>
    <property type="match status" value="1"/>
</dbReference>
<dbReference type="SUPFAM" id="SSF49299">
    <property type="entry name" value="PKD domain"/>
    <property type="match status" value="1"/>
</dbReference>
<organism evidence="10 11">
    <name type="scientific">Dyadobacter beijingensis</name>
    <dbReference type="NCBI Taxonomy" id="365489"/>
    <lineage>
        <taxon>Bacteria</taxon>
        <taxon>Pseudomonadati</taxon>
        <taxon>Bacteroidota</taxon>
        <taxon>Cytophagia</taxon>
        <taxon>Cytophagales</taxon>
        <taxon>Spirosomataceae</taxon>
        <taxon>Dyadobacter</taxon>
    </lineage>
</organism>
<evidence type="ECO:0000313" key="10">
    <source>
        <dbReference type="EMBL" id="GGM95364.1"/>
    </source>
</evidence>
<dbReference type="InterPro" id="IPR036909">
    <property type="entry name" value="Cyt_c-like_dom_sf"/>
</dbReference>
<evidence type="ECO:0000256" key="3">
    <source>
        <dbReference type="ARBA" id="ARBA00022723"/>
    </source>
</evidence>
<dbReference type="InterPro" id="IPR009056">
    <property type="entry name" value="Cyt_c-like_dom"/>
</dbReference>
<gene>
    <name evidence="10" type="ORF">GCM10010967_30980</name>
</gene>
<feature type="compositionally biased region" description="Low complexity" evidence="7">
    <location>
        <begin position="930"/>
        <end position="940"/>
    </location>
</feature>
<evidence type="ECO:0008006" key="12">
    <source>
        <dbReference type="Google" id="ProtNLM"/>
    </source>
</evidence>
<comment type="caution">
    <text evidence="10">The sequence shown here is derived from an EMBL/GenBank/DDBJ whole genome shotgun (WGS) entry which is preliminary data.</text>
</comment>
<dbReference type="SUPFAM" id="SSF50952">
    <property type="entry name" value="Soluble quinoprotein glucose dehydrogenase"/>
    <property type="match status" value="1"/>
</dbReference>
<proteinExistence type="predicted"/>
<evidence type="ECO:0000256" key="6">
    <source>
        <dbReference type="PROSITE-ProRule" id="PRU00433"/>
    </source>
</evidence>
<feature type="domain" description="PKD" evidence="8">
    <location>
        <begin position="546"/>
        <end position="600"/>
    </location>
</feature>
<dbReference type="InterPro" id="IPR012938">
    <property type="entry name" value="Glc/Sorbosone_DH"/>
</dbReference>
<dbReference type="InterPro" id="IPR013783">
    <property type="entry name" value="Ig-like_fold"/>
</dbReference>
<keyword evidence="5 6" id="KW-0408">Iron</keyword>
<name>A0ABQ2I0V1_9BACT</name>
<evidence type="ECO:0000256" key="4">
    <source>
        <dbReference type="ARBA" id="ARBA00022982"/>
    </source>
</evidence>
<dbReference type="Gene3D" id="2.120.10.30">
    <property type="entry name" value="TolB, C-terminal domain"/>
    <property type="match status" value="1"/>
</dbReference>
<dbReference type="InterPro" id="IPR011042">
    <property type="entry name" value="6-blade_b-propeller_TolB-like"/>
</dbReference>
<sequence>MDEKEGGGSGSCFPDFDAHSLKVIYKWFTLMYISMLKPFPIPRKNFLSSVRWSAKLVTVAALAAFTMQDTVTKPDESRFTPVVLADNLDEPMAFEVLPDGSSYIIERKGALKKYNPSTKATDLITNIPVNTKYVSKEGVSREAEEGLMGITLDPNFAKNHWIYLYYAHPTEKKHILARWDMVDDQLVESSKKVVLEVTTQREVCCHTGGGMTWDKAGNLYLTVGNNTGNDKAAQTDERPGRESWDDQGHAGNTNDLRGKILRIHPEPDGTYTIPEGNLYPKGTAKTRPEIYSMGHRNPWRISVDSKTGFLYWGEVGPDANEDSEIGPRGYDELNQARKPGNFGWPWFVGNDQAFPVFDYANNKPGEKKDPKNLVNTSPNNTGLKELFPTAPSFIYYPYGVSEKFPAVGSGSRSATGGPVYHRTDFKAPKRPWPAYYENKWIAADFSRGWIMAITMQANGDYESMERVLPSYHPVQPIDIKFGPDGDLYILEYGSNWFRKSDNSRLVRIEYNGGNRKPVVAAAAEKKGGTVPFETVLSSKGTKDFDGDALKYSWKVTSPGTAPKAFTTANPTVKFDKPGVYTATLTVTDTKGASNSQSVRIIAGNEPPKVNIALDGNSTFFFPKKPIGYTVNISDKEDGSTADGKVKADQVAVSIDYTSEGFDYAEVAQSQRSVDATTQFAVAQTLMGKSDCKVCHQPNTKSVGPSFADISNKYRGDAGALDRLVKKVLEGGSGVWGEVAMAAHPALPVADAEVIVKYILNSTEKTLSTLPLQGRYTPQIPKSDNGKGSVIIRAAYTDRPVGSSKSVPAQTTEEMIVLRSPEMNAAEAPVTKGVETKALGVAGQGFAVVAFENSYIAFPSIDLTGIDSLELNAAAQQREGSVGGTIEVRLGSPTGTLVGQQKVNVAKPVDVAKMMAELENGAKKEGGTNGATGSAGTAAAPKAPPAPPRRAPNPPVRIAIQPTTGKQDIYLVFRNTEAKPIEPLMSFSRIKFKNKP</sequence>
<keyword evidence="11" id="KW-1185">Reference proteome</keyword>
<keyword evidence="2 6" id="KW-0349">Heme</keyword>